<dbReference type="Gene3D" id="1.20.120.1910">
    <property type="entry name" value="Cysteine-tRNA ligase, C-terminal anti-codon recognition domain"/>
    <property type="match status" value="1"/>
</dbReference>
<dbReference type="InterPro" id="IPR015273">
    <property type="entry name" value="Cys-tRNA-synt_Ia_DALR"/>
</dbReference>
<evidence type="ECO:0000256" key="1">
    <source>
        <dbReference type="ARBA" id="ARBA00004496"/>
    </source>
</evidence>
<feature type="domain" description="Cysteinyl-tRNA synthetase class Ia DALR" evidence="13">
    <location>
        <begin position="348"/>
        <end position="407"/>
    </location>
</feature>
<dbReference type="OrthoDB" id="9815130at2"/>
<keyword evidence="11 12" id="KW-0030">Aminoacyl-tRNA synthetase</keyword>
<keyword evidence="15" id="KW-1185">Reference proteome</keyword>
<keyword evidence="6 12" id="KW-0479">Metal-binding</keyword>
<evidence type="ECO:0000256" key="2">
    <source>
        <dbReference type="ARBA" id="ARBA00005594"/>
    </source>
</evidence>
<dbReference type="InterPro" id="IPR014729">
    <property type="entry name" value="Rossmann-like_a/b/a_fold"/>
</dbReference>
<dbReference type="GO" id="GO:0004817">
    <property type="term" value="F:cysteine-tRNA ligase activity"/>
    <property type="evidence" value="ECO:0007669"/>
    <property type="project" value="UniProtKB-UniRule"/>
</dbReference>
<feature type="binding site" evidence="12">
    <location>
        <position position="240"/>
    </location>
    <ligand>
        <name>Zn(2+)</name>
        <dbReference type="ChEBI" id="CHEBI:29105"/>
    </ligand>
</feature>
<comment type="subcellular location">
    <subcellularLocation>
        <location evidence="1 12">Cytoplasm</location>
    </subcellularLocation>
</comment>
<evidence type="ECO:0000259" key="13">
    <source>
        <dbReference type="SMART" id="SM00840"/>
    </source>
</evidence>
<evidence type="ECO:0000256" key="9">
    <source>
        <dbReference type="ARBA" id="ARBA00022840"/>
    </source>
</evidence>
<dbReference type="GO" id="GO:0006423">
    <property type="term" value="P:cysteinyl-tRNA aminoacylation"/>
    <property type="evidence" value="ECO:0007669"/>
    <property type="project" value="UniProtKB-UniRule"/>
</dbReference>
<dbReference type="Pfam" id="PF09190">
    <property type="entry name" value="DALR_2"/>
    <property type="match status" value="1"/>
</dbReference>
<dbReference type="NCBIfam" id="TIGR00435">
    <property type="entry name" value="cysS"/>
    <property type="match status" value="1"/>
</dbReference>
<dbReference type="KEGG" id="aoh:AOV_01625"/>
<accession>A0A2Z2L808</accession>
<dbReference type="InterPro" id="IPR015803">
    <property type="entry name" value="Cys-tRNA-ligase"/>
</dbReference>
<keyword evidence="5 12" id="KW-0436">Ligase</keyword>
<comment type="subunit">
    <text evidence="3 12">Monomer.</text>
</comment>
<dbReference type="SMART" id="SM00840">
    <property type="entry name" value="DALR_2"/>
    <property type="match status" value="1"/>
</dbReference>
<reference evidence="14 15" key="2">
    <citation type="journal article" date="2019" name="BMC Genomics">
        <title>The Anaplasma ovis genome reveals a high proportion of pseudogenes.</title>
        <authorList>
            <person name="Liu Z."/>
            <person name="Peasley A.M."/>
            <person name="Yang J."/>
            <person name="Li Y."/>
            <person name="Guan G."/>
            <person name="Luo J."/>
            <person name="Yin H."/>
            <person name="Brayton K.A."/>
        </authorList>
    </citation>
    <scope>NUCLEOTIDE SEQUENCE [LARGE SCALE GENOMIC DNA]</scope>
    <source>
        <strain evidence="14 15">Haibei</strain>
    </source>
</reference>
<evidence type="ECO:0000256" key="11">
    <source>
        <dbReference type="ARBA" id="ARBA00023146"/>
    </source>
</evidence>
<proteinExistence type="inferred from homology"/>
<dbReference type="HAMAP" id="MF_00041">
    <property type="entry name" value="Cys_tRNA_synth"/>
    <property type="match status" value="1"/>
</dbReference>
<dbReference type="AlphaFoldDB" id="A0A2Z2L808"/>
<comment type="similarity">
    <text evidence="2 12">Belongs to the class-I aminoacyl-tRNA synthetase family.</text>
</comment>
<dbReference type="Proteomes" id="UP000259762">
    <property type="component" value="Chromosome"/>
</dbReference>
<keyword evidence="7 12" id="KW-0547">Nucleotide-binding</keyword>
<dbReference type="PRINTS" id="PR00983">
    <property type="entry name" value="TRNASYNTHCYS"/>
</dbReference>
<evidence type="ECO:0000256" key="8">
    <source>
        <dbReference type="ARBA" id="ARBA00022833"/>
    </source>
</evidence>
<name>A0A2Z2L808_9RICK</name>
<evidence type="ECO:0000256" key="5">
    <source>
        <dbReference type="ARBA" id="ARBA00022598"/>
    </source>
</evidence>
<evidence type="ECO:0000256" key="10">
    <source>
        <dbReference type="ARBA" id="ARBA00022917"/>
    </source>
</evidence>
<feature type="short sequence motif" description="'KMSKS' region" evidence="12">
    <location>
        <begin position="270"/>
        <end position="274"/>
    </location>
</feature>
<keyword evidence="10 12" id="KW-0648">Protein biosynthesis</keyword>
<dbReference type="SUPFAM" id="SSF47323">
    <property type="entry name" value="Anticodon-binding domain of a subclass of class I aminoacyl-tRNA synthetases"/>
    <property type="match status" value="1"/>
</dbReference>
<dbReference type="CDD" id="cd00672">
    <property type="entry name" value="CysRS_core"/>
    <property type="match status" value="1"/>
</dbReference>
<comment type="cofactor">
    <cofactor evidence="12">
        <name>Zn(2+)</name>
        <dbReference type="ChEBI" id="CHEBI:29105"/>
    </cofactor>
    <text evidence="12">Binds 1 zinc ion per subunit.</text>
</comment>
<dbReference type="PANTHER" id="PTHR10890:SF3">
    <property type="entry name" value="CYSTEINE--TRNA LIGASE, CYTOPLASMIC"/>
    <property type="match status" value="1"/>
</dbReference>
<keyword evidence="9 12" id="KW-0067">ATP-binding</keyword>
<dbReference type="RefSeq" id="WP_075138873.1">
    <property type="nucleotide sequence ID" value="NZ_CP015994.1"/>
</dbReference>
<dbReference type="InterPro" id="IPR024909">
    <property type="entry name" value="Cys-tRNA/MSH_ligase"/>
</dbReference>
<keyword evidence="8 12" id="KW-0862">Zinc</keyword>
<dbReference type="GO" id="GO:0008270">
    <property type="term" value="F:zinc ion binding"/>
    <property type="evidence" value="ECO:0007669"/>
    <property type="project" value="UniProtKB-UniRule"/>
</dbReference>
<dbReference type="SUPFAM" id="SSF52374">
    <property type="entry name" value="Nucleotidylyl transferase"/>
    <property type="match status" value="1"/>
</dbReference>
<evidence type="ECO:0000313" key="15">
    <source>
        <dbReference type="Proteomes" id="UP000259762"/>
    </source>
</evidence>
<reference evidence="15" key="1">
    <citation type="submission" date="2018-06" db="EMBL/GenBank/DDBJ databases">
        <title>The Anaplasma ovis genome reveals a high proportion of pseudogenes.</title>
        <authorList>
            <person name="Liu Z."/>
            <person name="Peasley A.M."/>
            <person name="Yang J."/>
            <person name="Li Y."/>
            <person name="Guan G."/>
            <person name="Luo J."/>
            <person name="Yin H."/>
            <person name="Brayton K.A."/>
        </authorList>
    </citation>
    <scope>NUCLEOTIDE SEQUENCE [LARGE SCALE GENOMIC DNA]</scope>
    <source>
        <strain evidence="15">Haibei</strain>
    </source>
</reference>
<keyword evidence="4 12" id="KW-0963">Cytoplasm</keyword>
<evidence type="ECO:0000256" key="7">
    <source>
        <dbReference type="ARBA" id="ARBA00022741"/>
    </source>
</evidence>
<evidence type="ECO:0000256" key="6">
    <source>
        <dbReference type="ARBA" id="ARBA00022723"/>
    </source>
</evidence>
<dbReference type="PANTHER" id="PTHR10890">
    <property type="entry name" value="CYSTEINYL-TRNA SYNTHETASE"/>
    <property type="match status" value="1"/>
</dbReference>
<feature type="short sequence motif" description="'HIGH' region" evidence="12">
    <location>
        <begin position="29"/>
        <end position="39"/>
    </location>
</feature>
<feature type="binding site" evidence="12">
    <location>
        <position position="273"/>
    </location>
    <ligand>
        <name>ATP</name>
        <dbReference type="ChEBI" id="CHEBI:30616"/>
    </ligand>
</feature>
<dbReference type="Pfam" id="PF01406">
    <property type="entry name" value="tRNA-synt_1e"/>
    <property type="match status" value="1"/>
</dbReference>
<dbReference type="EC" id="6.1.1.16" evidence="12"/>
<dbReference type="EMBL" id="CP015994">
    <property type="protein sequence ID" value="ASI47595.1"/>
    <property type="molecule type" value="Genomic_DNA"/>
</dbReference>
<evidence type="ECO:0000256" key="4">
    <source>
        <dbReference type="ARBA" id="ARBA00022490"/>
    </source>
</evidence>
<feature type="binding site" evidence="12">
    <location>
        <position position="211"/>
    </location>
    <ligand>
        <name>Zn(2+)</name>
        <dbReference type="ChEBI" id="CHEBI:29105"/>
    </ligand>
</feature>
<evidence type="ECO:0000256" key="12">
    <source>
        <dbReference type="HAMAP-Rule" id="MF_00041"/>
    </source>
</evidence>
<evidence type="ECO:0000256" key="3">
    <source>
        <dbReference type="ARBA" id="ARBA00011245"/>
    </source>
</evidence>
<gene>
    <name evidence="12 14" type="primary">cysS</name>
    <name evidence="14" type="ORF">AOV_01625</name>
</gene>
<sequence>MKLHDTLCAAKRVFSPKNSERVGVYVCGPTVYDLAHIGNARSVVVYDVLFRLLKALYPEVVYVRNITDVDDKIINAAESENKSVTALTTHYTKLFHEDVEALNCLPPTFEPRATEEIETMLHIIDRLIKAGHAYVLGGTVYFSIESYKHYGALSGRKLGDMISGSRVEVVAEKLHPGDFVLWKPATDLDMKLGACWPSPWGVGRPGWHVECSAMSYRYLGESFDIHGGGADLMFPHHENEISQSCCAFPGSEYARYWVHNGFLTVNGGEKMSKSLGNVITVRGLLGNGVDGEVIRYVFLSTHYRKPLDWGDKAVLDAKEALNKIYRSCEEFSAQLLNTGLEDVNVHNPVMSSLQDDMNTPAAIAALHELVKEINKTSNAGEKLRLARVLNKSAMLMGMFRNFPERKLSNIRSLVDEDEINRLIEKRAEAKGRGDFELADEIRKSLSDMGIGISDGKDGATRWHRKN</sequence>
<feature type="binding site" evidence="12">
    <location>
        <position position="27"/>
    </location>
    <ligand>
        <name>Zn(2+)</name>
        <dbReference type="ChEBI" id="CHEBI:29105"/>
    </ligand>
</feature>
<protein>
    <recommendedName>
        <fullName evidence="12">Cysteine--tRNA ligase</fullName>
        <ecNumber evidence="12">6.1.1.16</ecNumber>
    </recommendedName>
    <alternativeName>
        <fullName evidence="12">Cysteinyl-tRNA synthetase</fullName>
        <shortName evidence="12">CysRS</shortName>
    </alternativeName>
</protein>
<dbReference type="GO" id="GO:0005829">
    <property type="term" value="C:cytosol"/>
    <property type="evidence" value="ECO:0007669"/>
    <property type="project" value="TreeGrafter"/>
</dbReference>
<dbReference type="GO" id="GO:0005524">
    <property type="term" value="F:ATP binding"/>
    <property type="evidence" value="ECO:0007669"/>
    <property type="project" value="UniProtKB-UniRule"/>
</dbReference>
<dbReference type="InterPro" id="IPR032678">
    <property type="entry name" value="tRNA-synt_1_cat_dom"/>
</dbReference>
<organism evidence="14 15">
    <name type="scientific">Anaplasma ovis str. Haibei</name>
    <dbReference type="NCBI Taxonomy" id="1248439"/>
    <lineage>
        <taxon>Bacteria</taxon>
        <taxon>Pseudomonadati</taxon>
        <taxon>Pseudomonadota</taxon>
        <taxon>Alphaproteobacteria</taxon>
        <taxon>Rickettsiales</taxon>
        <taxon>Anaplasmataceae</taxon>
        <taxon>Anaplasma</taxon>
    </lineage>
</organism>
<dbReference type="InterPro" id="IPR009080">
    <property type="entry name" value="tRNAsynth_Ia_anticodon-bd"/>
</dbReference>
<dbReference type="Gene3D" id="3.40.50.620">
    <property type="entry name" value="HUPs"/>
    <property type="match status" value="1"/>
</dbReference>
<feature type="binding site" evidence="12">
    <location>
        <position position="236"/>
    </location>
    <ligand>
        <name>Zn(2+)</name>
        <dbReference type="ChEBI" id="CHEBI:29105"/>
    </ligand>
</feature>
<comment type="catalytic activity">
    <reaction evidence="12">
        <text>tRNA(Cys) + L-cysteine + ATP = L-cysteinyl-tRNA(Cys) + AMP + diphosphate</text>
        <dbReference type="Rhea" id="RHEA:17773"/>
        <dbReference type="Rhea" id="RHEA-COMP:9661"/>
        <dbReference type="Rhea" id="RHEA-COMP:9679"/>
        <dbReference type="ChEBI" id="CHEBI:30616"/>
        <dbReference type="ChEBI" id="CHEBI:33019"/>
        <dbReference type="ChEBI" id="CHEBI:35235"/>
        <dbReference type="ChEBI" id="CHEBI:78442"/>
        <dbReference type="ChEBI" id="CHEBI:78517"/>
        <dbReference type="ChEBI" id="CHEBI:456215"/>
        <dbReference type="EC" id="6.1.1.16"/>
    </reaction>
</comment>
<evidence type="ECO:0000313" key="14">
    <source>
        <dbReference type="EMBL" id="ASI47595.1"/>
    </source>
</evidence>